<dbReference type="EMBL" id="JSZA02000173">
    <property type="protein sequence ID" value="KHD11745.1"/>
    <property type="molecule type" value="Genomic_DNA"/>
</dbReference>
<evidence type="ECO:0000313" key="2">
    <source>
        <dbReference type="Proteomes" id="UP000030428"/>
    </source>
</evidence>
<keyword evidence="2" id="KW-1185">Reference proteome</keyword>
<dbReference type="AlphaFoldDB" id="A0A0A6PCR3"/>
<reference evidence="1 2" key="1">
    <citation type="journal article" date="2016" name="Front. Microbiol.">
        <title>Single-Cell (Meta-)Genomics of a Dimorphic Candidatus Thiomargarita nelsonii Reveals Genomic Plasticity.</title>
        <authorList>
            <person name="Flood B.E."/>
            <person name="Fliss P."/>
            <person name="Jones D.S."/>
            <person name="Dick G.J."/>
            <person name="Jain S."/>
            <person name="Kaster A.K."/>
            <person name="Winkel M."/>
            <person name="Mussmann M."/>
            <person name="Bailey J."/>
        </authorList>
    </citation>
    <scope>NUCLEOTIDE SEQUENCE [LARGE SCALE GENOMIC DNA]</scope>
    <source>
        <strain evidence="1">Hydrate Ridge</strain>
    </source>
</reference>
<sequence length="173" mass="20475">MSLDKNVIVGIFHSSAIIHRETFYQIGGYREIHTPCSDMDLYARLAETGKAILTVPECLVMYRVHSNALSIDKAFDLRKKHHFTIENTQRRRAGQTELSWEAFLKTRWQKPWYRYPKRRTDWGIILYKKAGLYYGKRQFFKLIGTLFMALLIAPEHVVKRVILQIRTIGHQYE</sequence>
<name>A0A0A6PCR3_9GAMM</name>
<evidence type="ECO:0000313" key="1">
    <source>
        <dbReference type="EMBL" id="KHD11745.1"/>
    </source>
</evidence>
<proteinExistence type="predicted"/>
<organism evidence="1 2">
    <name type="scientific">Candidatus Thiomargarita nelsonii</name>
    <dbReference type="NCBI Taxonomy" id="1003181"/>
    <lineage>
        <taxon>Bacteria</taxon>
        <taxon>Pseudomonadati</taxon>
        <taxon>Pseudomonadota</taxon>
        <taxon>Gammaproteobacteria</taxon>
        <taxon>Thiotrichales</taxon>
        <taxon>Thiotrichaceae</taxon>
        <taxon>Thiomargarita</taxon>
    </lineage>
</organism>
<comment type="caution">
    <text evidence="1">The sequence shown here is derived from an EMBL/GenBank/DDBJ whole genome shotgun (WGS) entry which is preliminary data.</text>
</comment>
<protein>
    <submittedName>
        <fullName evidence="1">Uncharacterized protein</fullName>
    </submittedName>
</protein>
<dbReference type="InterPro" id="IPR029044">
    <property type="entry name" value="Nucleotide-diphossugar_trans"/>
</dbReference>
<dbReference type="Proteomes" id="UP000030428">
    <property type="component" value="Unassembled WGS sequence"/>
</dbReference>
<dbReference type="Gene3D" id="3.90.550.10">
    <property type="entry name" value="Spore Coat Polysaccharide Biosynthesis Protein SpsA, Chain A"/>
    <property type="match status" value="1"/>
</dbReference>
<dbReference type="SUPFAM" id="SSF53448">
    <property type="entry name" value="Nucleotide-diphospho-sugar transferases"/>
    <property type="match status" value="1"/>
</dbReference>
<accession>A0A0A6PCR3</accession>
<gene>
    <name evidence="1" type="ORF">PN36_27695</name>
</gene>